<accession>A0AAV7V0Y8</accession>
<dbReference type="Proteomes" id="UP001066276">
    <property type="component" value="Chromosome 2_2"/>
</dbReference>
<comment type="caution">
    <text evidence="2">The sequence shown here is derived from an EMBL/GenBank/DDBJ whole genome shotgun (WGS) entry which is preliminary data.</text>
</comment>
<sequence>MPSLDSGIRERAWGAAAEEPLPDPYVSIEERFNKMLCLAERRSVSDTSIFFYSAFSAMLKEVSSSDEDTDSETRVRILPSLTGGN</sequence>
<evidence type="ECO:0000313" key="3">
    <source>
        <dbReference type="Proteomes" id="UP001066276"/>
    </source>
</evidence>
<evidence type="ECO:0000313" key="2">
    <source>
        <dbReference type="EMBL" id="KAJ1194481.1"/>
    </source>
</evidence>
<evidence type="ECO:0000256" key="1">
    <source>
        <dbReference type="SAM" id="MobiDB-lite"/>
    </source>
</evidence>
<organism evidence="2 3">
    <name type="scientific">Pleurodeles waltl</name>
    <name type="common">Iberian ribbed newt</name>
    <dbReference type="NCBI Taxonomy" id="8319"/>
    <lineage>
        <taxon>Eukaryota</taxon>
        <taxon>Metazoa</taxon>
        <taxon>Chordata</taxon>
        <taxon>Craniata</taxon>
        <taxon>Vertebrata</taxon>
        <taxon>Euteleostomi</taxon>
        <taxon>Amphibia</taxon>
        <taxon>Batrachia</taxon>
        <taxon>Caudata</taxon>
        <taxon>Salamandroidea</taxon>
        <taxon>Salamandridae</taxon>
        <taxon>Pleurodelinae</taxon>
        <taxon>Pleurodeles</taxon>
    </lineage>
</organism>
<feature type="region of interest" description="Disordered" evidence="1">
    <location>
        <begin position="63"/>
        <end position="85"/>
    </location>
</feature>
<proteinExistence type="predicted"/>
<gene>
    <name evidence="2" type="ORF">NDU88_003769</name>
</gene>
<dbReference type="AlphaFoldDB" id="A0AAV7V0Y8"/>
<dbReference type="EMBL" id="JANPWB010000004">
    <property type="protein sequence ID" value="KAJ1194481.1"/>
    <property type="molecule type" value="Genomic_DNA"/>
</dbReference>
<reference evidence="2" key="1">
    <citation type="journal article" date="2022" name="bioRxiv">
        <title>Sequencing and chromosome-scale assembly of the giantPleurodeles waltlgenome.</title>
        <authorList>
            <person name="Brown T."/>
            <person name="Elewa A."/>
            <person name="Iarovenko S."/>
            <person name="Subramanian E."/>
            <person name="Araus A.J."/>
            <person name="Petzold A."/>
            <person name="Susuki M."/>
            <person name="Suzuki K.-i.T."/>
            <person name="Hayashi T."/>
            <person name="Toyoda A."/>
            <person name="Oliveira C."/>
            <person name="Osipova E."/>
            <person name="Leigh N.D."/>
            <person name="Simon A."/>
            <person name="Yun M.H."/>
        </authorList>
    </citation>
    <scope>NUCLEOTIDE SEQUENCE</scope>
    <source>
        <strain evidence="2">20211129_DDA</strain>
        <tissue evidence="2">Liver</tissue>
    </source>
</reference>
<name>A0AAV7V0Y8_PLEWA</name>
<keyword evidence="3" id="KW-1185">Reference proteome</keyword>
<protein>
    <submittedName>
        <fullName evidence="2">Uncharacterized protein</fullName>
    </submittedName>
</protein>